<feature type="compositionally biased region" description="Basic and acidic residues" evidence="1">
    <location>
        <begin position="103"/>
        <end position="112"/>
    </location>
</feature>
<dbReference type="EMBL" id="JAHUTJ010002622">
    <property type="protein sequence ID" value="MED6265310.1"/>
    <property type="molecule type" value="Genomic_DNA"/>
</dbReference>
<evidence type="ECO:0000256" key="1">
    <source>
        <dbReference type="SAM" id="MobiDB-lite"/>
    </source>
</evidence>
<feature type="compositionally biased region" description="Acidic residues" evidence="1">
    <location>
        <begin position="113"/>
        <end position="123"/>
    </location>
</feature>
<keyword evidence="3" id="KW-1185">Reference proteome</keyword>
<name>A0ABU7CSY5_9TELE</name>
<gene>
    <name evidence="2" type="ORF">CHARACLAT_024125</name>
</gene>
<comment type="caution">
    <text evidence="2">The sequence shown here is derived from an EMBL/GenBank/DDBJ whole genome shotgun (WGS) entry which is preliminary data.</text>
</comment>
<proteinExistence type="predicted"/>
<dbReference type="Proteomes" id="UP001352852">
    <property type="component" value="Unassembled WGS sequence"/>
</dbReference>
<feature type="compositionally biased region" description="Basic and acidic residues" evidence="1">
    <location>
        <begin position="1"/>
        <end position="28"/>
    </location>
</feature>
<feature type="region of interest" description="Disordered" evidence="1">
    <location>
        <begin position="240"/>
        <end position="260"/>
    </location>
</feature>
<feature type="compositionally biased region" description="Basic and acidic residues" evidence="1">
    <location>
        <begin position="124"/>
        <end position="134"/>
    </location>
</feature>
<evidence type="ECO:0000313" key="3">
    <source>
        <dbReference type="Proteomes" id="UP001352852"/>
    </source>
</evidence>
<sequence>MMHKEETGYNRRDLKSHIDEFPSTRTPREAAVCSETWSSAIQLPENVDWLLDKSQSKPCQASGPEANSDVAPGSHQIKEKMGSKPRKKSRPQSLNVGIPAELVNRKSGRDSSGEENEDSDSDNTSEKTSKRGDQNDASPVIIRKDNQGLPKDQFVSVYKDNRKEEFGVGKEVPSQGVEQVKSKVNQTETATINLGLLNGPGKEEHDSFLASGKGESLVKFQRKGLIDNKELAEVKLRQVQTHERRLSSSGGEDVEGFLGERSHRTSFHRLSGSSYQSEITRIVPLKPERSKSIACKDERDQTGKEEFTRGIKREYRWSVGSPEGSTDLHWTDIPSFHPAFPGDPEGFAKTEHLDEGFQTGRCPTENQQFSSKTSALPKMAPPAPPVKTQKAKESGLILRNSRNAGREPSLDAAKKRHSVPVSTPAIYEEPLADLK</sequence>
<feature type="compositionally biased region" description="Basic and acidic residues" evidence="1">
    <location>
        <begin position="404"/>
        <end position="413"/>
    </location>
</feature>
<protein>
    <submittedName>
        <fullName evidence="2">Uncharacterized protein</fullName>
    </submittedName>
</protein>
<feature type="region of interest" description="Disordered" evidence="1">
    <location>
        <begin position="1"/>
        <end position="29"/>
    </location>
</feature>
<feature type="compositionally biased region" description="Polar residues" evidence="1">
    <location>
        <begin position="364"/>
        <end position="374"/>
    </location>
</feature>
<evidence type="ECO:0000313" key="2">
    <source>
        <dbReference type="EMBL" id="MED6265310.1"/>
    </source>
</evidence>
<feature type="non-terminal residue" evidence="2">
    <location>
        <position position="435"/>
    </location>
</feature>
<reference evidence="2 3" key="1">
    <citation type="submission" date="2021-06" db="EMBL/GenBank/DDBJ databases">
        <authorList>
            <person name="Palmer J.M."/>
        </authorList>
    </citation>
    <scope>NUCLEOTIDE SEQUENCE [LARGE SCALE GENOMIC DNA]</scope>
    <source>
        <strain evidence="2 3">CL_MEX2019</strain>
        <tissue evidence="2">Muscle</tissue>
    </source>
</reference>
<feature type="region of interest" description="Disordered" evidence="1">
    <location>
        <begin position="357"/>
        <end position="435"/>
    </location>
</feature>
<organism evidence="2 3">
    <name type="scientific">Characodon lateralis</name>
    <dbReference type="NCBI Taxonomy" id="208331"/>
    <lineage>
        <taxon>Eukaryota</taxon>
        <taxon>Metazoa</taxon>
        <taxon>Chordata</taxon>
        <taxon>Craniata</taxon>
        <taxon>Vertebrata</taxon>
        <taxon>Euteleostomi</taxon>
        <taxon>Actinopterygii</taxon>
        <taxon>Neopterygii</taxon>
        <taxon>Teleostei</taxon>
        <taxon>Neoteleostei</taxon>
        <taxon>Acanthomorphata</taxon>
        <taxon>Ovalentaria</taxon>
        <taxon>Atherinomorphae</taxon>
        <taxon>Cyprinodontiformes</taxon>
        <taxon>Goodeidae</taxon>
        <taxon>Characodon</taxon>
    </lineage>
</organism>
<feature type="region of interest" description="Disordered" evidence="1">
    <location>
        <begin position="49"/>
        <end position="152"/>
    </location>
</feature>
<accession>A0ABU7CSY5</accession>